<dbReference type="OrthoDB" id="107110at2759"/>
<name>A0A2R6NLF4_9APHY</name>
<dbReference type="PANTHER" id="PTHR33266">
    <property type="entry name" value="CHROMOSOME 15, WHOLE GENOME SHOTGUN SEQUENCE"/>
    <property type="match status" value="1"/>
</dbReference>
<proteinExistence type="predicted"/>
<dbReference type="EMBL" id="MLYV02001112">
    <property type="protein sequence ID" value="PSR73078.1"/>
    <property type="molecule type" value="Genomic_DNA"/>
</dbReference>
<evidence type="ECO:0000313" key="2">
    <source>
        <dbReference type="Proteomes" id="UP000186601"/>
    </source>
</evidence>
<sequence>MSHNEEHPMEILASSFSKLYLHPDTLEETKEALVSIFAKVHQIFVVNKSRLQEDVKADADEELSDSLLGSNAIRGILTAFTRSKLSWNDIPEGISKCLFYKTEQSKPLSPLRLQPNKALNYALLESPDVMAFIERVRRQDIFQDPMSPSLEDPESRAKRLDISFRREYRGQATDQFLLALPKYEEMYSSEKHYGRTIVILQSSGTGKSRLVKELGEVIPTLSVCFRKGEDPSYGWPPCDTPAYRFFSTDGGPQSLFGEELAAAFLGALMDVMNTSLDKTAEISVSRRMSAWDIGDPAHIKDSSRYKCFEEVAKKATEFLREKREQLESLRIPDTPSTKKLEDRRGVLTWHQDLFNTLVLSPMTALAKTLHALNYKRFILAFDECGELNMNKLGGSPQLPSKKMSLIALQRIIKASDTHQPSDVTFWSLLLDTNSSVSKLAATGAIAPSFRLRDNFRPLPVWMYLGFDQMVEEKEPRTAREANSFLRLANFGRPLWSVSDPQKDLLRTARLKLFASEEFDPSSESHVFAAYANRVLLEIVDSEASSRLATDAVSSHMRILMGVIDHKFVVTKAPSEPILAIAAATALNEGTEGRRNHHIAMEVLLEKLILHGIVLDRGVQGELCSRLLLTLARDEAAMTTPEGFAGLNAINPVKLSKFLETLLGHELGLCREDDKQINMRKGLRQWADGVWINFTHFAEVDDEINTMSEDFLCMLWCRTCAIQCKHQQPVIDGFFVGYKGDLNEPLDKSNFVVISYQTKARSTSATLAEINGLVSPAIGDSNERRVPEHVVLFMDLGTTTSFTKGPPKKDLSDTVKIWSHLSYAKSRKATKWQGYAMEGGKEDKRYCLHVRGYRAISYPVIKKSEGLFQRLFQRVLLCDQDGFLEYAEKLQGATVIACNPQAAVTTELQQTL</sequence>
<gene>
    <name evidence="1" type="ORF">PHLCEN_2v11058</name>
</gene>
<accession>A0A2R6NLF4</accession>
<dbReference type="STRING" id="98765.A0A2R6NLF4"/>
<dbReference type="PANTHER" id="PTHR33266:SF1">
    <property type="entry name" value="F-BOX DOMAIN-CONTAINING PROTEIN"/>
    <property type="match status" value="1"/>
</dbReference>
<comment type="caution">
    <text evidence="1">The sequence shown here is derived from an EMBL/GenBank/DDBJ whole genome shotgun (WGS) entry which is preliminary data.</text>
</comment>
<keyword evidence="2" id="KW-1185">Reference proteome</keyword>
<organism evidence="1 2">
    <name type="scientific">Hermanssonia centrifuga</name>
    <dbReference type="NCBI Taxonomy" id="98765"/>
    <lineage>
        <taxon>Eukaryota</taxon>
        <taxon>Fungi</taxon>
        <taxon>Dikarya</taxon>
        <taxon>Basidiomycota</taxon>
        <taxon>Agaricomycotina</taxon>
        <taxon>Agaricomycetes</taxon>
        <taxon>Polyporales</taxon>
        <taxon>Meruliaceae</taxon>
        <taxon>Hermanssonia</taxon>
    </lineage>
</organism>
<evidence type="ECO:0000313" key="1">
    <source>
        <dbReference type="EMBL" id="PSR73078.1"/>
    </source>
</evidence>
<dbReference type="Proteomes" id="UP000186601">
    <property type="component" value="Unassembled WGS sequence"/>
</dbReference>
<reference evidence="1 2" key="1">
    <citation type="submission" date="2018-02" db="EMBL/GenBank/DDBJ databases">
        <title>Genome sequence of the basidiomycete white-rot fungus Phlebia centrifuga.</title>
        <authorList>
            <person name="Granchi Z."/>
            <person name="Peng M."/>
            <person name="de Vries R.P."/>
            <person name="Hilden K."/>
            <person name="Makela M.R."/>
            <person name="Grigoriev I."/>
            <person name="Riley R."/>
        </authorList>
    </citation>
    <scope>NUCLEOTIDE SEQUENCE [LARGE SCALE GENOMIC DNA]</scope>
    <source>
        <strain evidence="1 2">FBCC195</strain>
    </source>
</reference>
<protein>
    <submittedName>
        <fullName evidence="1">Uncharacterized protein</fullName>
    </submittedName>
</protein>
<dbReference type="AlphaFoldDB" id="A0A2R6NLF4"/>